<accession>A0ABQ8YAF6</accession>
<evidence type="ECO:0000256" key="1">
    <source>
        <dbReference type="ARBA" id="ARBA00004555"/>
    </source>
</evidence>
<keyword evidence="7" id="KW-1185">Reference proteome</keyword>
<dbReference type="Pfam" id="PF26251">
    <property type="entry name" value="TPR_TRAPPC9-Trs120"/>
    <property type="match status" value="1"/>
</dbReference>
<organism evidence="6 7">
    <name type="scientific">Anaeramoeba flamelloides</name>
    <dbReference type="NCBI Taxonomy" id="1746091"/>
    <lineage>
        <taxon>Eukaryota</taxon>
        <taxon>Metamonada</taxon>
        <taxon>Anaeramoebidae</taxon>
        <taxon>Anaeramoeba</taxon>
    </lineage>
</organism>
<evidence type="ECO:0000256" key="2">
    <source>
        <dbReference type="ARBA" id="ARBA00023034"/>
    </source>
</evidence>
<evidence type="ECO:0000259" key="4">
    <source>
        <dbReference type="Pfam" id="PF08626"/>
    </source>
</evidence>
<sequence>MTDQPNIKYSPIFYPTQEIEISSCVHLLVVPVGKISATTFKYYLDQIKKVSLIQRESLNLQTLGTSQNKQYNDGNISLKYLDGCYVPNEWSDFHLYKKVFGIIGISHFPKSPNFKQIYSDFISEVDKFKTNGPFISRCFSFDPPENIEDPMLSGFYPIPMVTTIEHLYFYLERLIADMLTELISQFRTEMKIPLNKIETISIQTDKSKTNSDNNILKKLKLARRKKTIADYHLLSGEYKDSEDLYKNSMIQFNNLSDTMFYACSFENLCCIKFKIEQLKNKNGKLSEKIVKEINDDLKKIIELYEKKKIFVLIVEVHLRLAHFLLKHGARSDRNQIIESLSSAYSYFNNFDPVEQILLVKNLVSFYSLVGYKRKVSFFLRQTALCHQKFKNWQIFHDYLLYSCKYFQLEELLELIENDNKNEGVNHDTSDQNQKKKTNPKKQKSFNDLQKINKWTNLQKTILFDLLKATRYTNNYKRFIQYCIFILKIFYKTIPTEKQLKLFQNLKLVTSYLSMGTEINMYAFPPVESIKLVNSNIDGDEPIKIQKEKNQDIFIFTPKEQKKQKKSSKGKGNHKNGNSEDDDDKVIDKTCNELINFEIIVSNPFDFDLILERVSLVPRANEKENFIIYPLRITLPSNTKRQSIVLAIKALKPINDLQISFCEICLLGIKYLHPLQLNERINVIPPLPKMIISISSNNYINTYEEQIIDNVLKFENVGKKIIYKIKIDKNIIREKIHKYPKFAPYEQYYATKILDWDNTIIEENLPLLPGESFYLPFKLCARKYVEEIQFLVKYYGNYKNDLIDNKDLDEYYHLIKIPFRLNTKASIQILSFELIKNRMVTDSNNLKRDSYLIIAEFKNLSKFNFVLNCKVRNNDNLRFYHLNKNKNKNTKGKMGGLNGVTNDKMNNIKKTKYIESKNISENNDEQSSIHSKLTKHKLQKIKKIQNMPNSKKLKINNVQNKNITINRKKFKRDHEKYDESSIEVMNNKYEYEREIIIESHCEKRIIIPISNFNLPEEDISGIPPEILLDHYLAINHYRPNKKESFELMQKNNIKCLLLQKIEINWVSNLQNFGEIPLYSMQISQSTYNILKPSQYLTSVRLPNYIELFKFYPIKLSIKNITSETLTLDFVILFESGGNTISNNFYHIHSNFLKTPEKKLLWVGALSMSNIKLLPDSVFEHQIVVSFLIHGQYLITVKGFNKLTNKSFILEQKMLTIN</sequence>
<evidence type="ECO:0000256" key="3">
    <source>
        <dbReference type="SAM" id="MobiDB-lite"/>
    </source>
</evidence>
<feature type="domain" description="Trs120/TRAPPC9 N-terminal" evidence="4">
    <location>
        <begin position="23"/>
        <end position="201"/>
    </location>
</feature>
<dbReference type="InterPro" id="IPR013935">
    <property type="entry name" value="Trs120_TRAPPC9"/>
</dbReference>
<feature type="region of interest" description="Disordered" evidence="3">
    <location>
        <begin position="422"/>
        <end position="443"/>
    </location>
</feature>
<proteinExistence type="predicted"/>
<feature type="compositionally biased region" description="Basic and acidic residues" evidence="3">
    <location>
        <begin position="422"/>
        <end position="433"/>
    </location>
</feature>
<dbReference type="EMBL" id="JAOAOG010000191">
    <property type="protein sequence ID" value="KAJ6241670.1"/>
    <property type="molecule type" value="Genomic_DNA"/>
</dbReference>
<dbReference type="Proteomes" id="UP001150062">
    <property type="component" value="Unassembled WGS sequence"/>
</dbReference>
<feature type="compositionally biased region" description="Basic residues" evidence="3">
    <location>
        <begin position="561"/>
        <end position="573"/>
    </location>
</feature>
<protein>
    <submittedName>
        <fullName evidence="6">Trafficking protein particle complex subunit 9</fullName>
    </submittedName>
</protein>
<evidence type="ECO:0000313" key="7">
    <source>
        <dbReference type="Proteomes" id="UP001150062"/>
    </source>
</evidence>
<feature type="domain" description="Trs120/TRAPPC9 TPR region" evidence="5">
    <location>
        <begin position="316"/>
        <end position="507"/>
    </location>
</feature>
<comment type="subcellular location">
    <subcellularLocation>
        <location evidence="1">Golgi apparatus</location>
    </subcellularLocation>
</comment>
<feature type="compositionally biased region" description="Basic residues" evidence="3">
    <location>
        <begin position="434"/>
        <end position="443"/>
    </location>
</feature>
<feature type="region of interest" description="Disordered" evidence="3">
    <location>
        <begin position="559"/>
        <end position="583"/>
    </location>
</feature>
<dbReference type="Pfam" id="PF08626">
    <property type="entry name" value="TRAPPC9-Trs120"/>
    <property type="match status" value="1"/>
</dbReference>
<reference evidence="6" key="1">
    <citation type="submission" date="2022-08" db="EMBL/GenBank/DDBJ databases">
        <title>Novel sulfate-reducing endosymbionts in the free-living metamonad Anaeramoeba.</title>
        <authorList>
            <person name="Jerlstrom-Hultqvist J."/>
            <person name="Cepicka I."/>
            <person name="Gallot-Lavallee L."/>
            <person name="Salas-Leiva D."/>
            <person name="Curtis B.A."/>
            <person name="Zahonova K."/>
            <person name="Pipaliya S."/>
            <person name="Dacks J."/>
            <person name="Roger A.J."/>
        </authorList>
    </citation>
    <scope>NUCLEOTIDE SEQUENCE</scope>
    <source>
        <strain evidence="6">Schooner1</strain>
    </source>
</reference>
<comment type="caution">
    <text evidence="6">The sequence shown here is derived from an EMBL/GenBank/DDBJ whole genome shotgun (WGS) entry which is preliminary data.</text>
</comment>
<dbReference type="PANTHER" id="PTHR21512:SF5">
    <property type="entry name" value="TRAFFICKING PROTEIN PARTICLE COMPLEX SUBUNIT 9"/>
    <property type="match status" value="1"/>
</dbReference>
<gene>
    <name evidence="6" type="ORF">M0813_00374</name>
</gene>
<dbReference type="PANTHER" id="PTHR21512">
    <property type="entry name" value="TRAFFICKING PROTEIN PARTICLE COMPLEX SUBUNIT 9"/>
    <property type="match status" value="1"/>
</dbReference>
<name>A0ABQ8YAF6_9EUKA</name>
<dbReference type="InterPro" id="IPR058563">
    <property type="entry name" value="Trs120_TRAPPC9_N"/>
</dbReference>
<evidence type="ECO:0000259" key="5">
    <source>
        <dbReference type="Pfam" id="PF26251"/>
    </source>
</evidence>
<keyword evidence="2" id="KW-0333">Golgi apparatus</keyword>
<dbReference type="InterPro" id="IPR058564">
    <property type="entry name" value="TPR_TRAPPC9_Trs120"/>
</dbReference>
<evidence type="ECO:0000313" key="6">
    <source>
        <dbReference type="EMBL" id="KAJ6241670.1"/>
    </source>
</evidence>